<comment type="caution">
    <text evidence="3">The sequence shown here is derived from an EMBL/GenBank/DDBJ whole genome shotgun (WGS) entry which is preliminary data.</text>
</comment>
<organism evidence="3 4">
    <name type="scientific">Pseudokineococcus lusitanus</name>
    <dbReference type="NCBI Taxonomy" id="763993"/>
    <lineage>
        <taxon>Bacteria</taxon>
        <taxon>Bacillati</taxon>
        <taxon>Actinomycetota</taxon>
        <taxon>Actinomycetes</taxon>
        <taxon>Kineosporiales</taxon>
        <taxon>Kineosporiaceae</taxon>
        <taxon>Pseudokineococcus</taxon>
    </lineage>
</organism>
<feature type="region of interest" description="Disordered" evidence="1">
    <location>
        <begin position="1"/>
        <end position="29"/>
    </location>
</feature>
<feature type="transmembrane region" description="Helical" evidence="2">
    <location>
        <begin position="101"/>
        <end position="121"/>
    </location>
</feature>
<protein>
    <submittedName>
        <fullName evidence="3">Uncharacterized protein</fullName>
    </submittedName>
</protein>
<dbReference type="RefSeq" id="WP_123378575.1">
    <property type="nucleotide sequence ID" value="NZ_RJKN01000001.1"/>
</dbReference>
<dbReference type="Proteomes" id="UP000276232">
    <property type="component" value="Unassembled WGS sequence"/>
</dbReference>
<dbReference type="InParanoid" id="A0A3N1HTP7"/>
<proteinExistence type="predicted"/>
<sequence>MANANSTDRAASGTAPRSSRPAPSTPRKAKSTGLAVAALGVVVLNVSPFMNWVGLGADEEPRRTGYETDSLVPFMAYLGLGLLLAMVYARGRSDHGQHRGLTLVSMAVALAVTVQAVAFSFNPMGGLERGDDLSAQIGVYVAIVGAALWALGSGLLAKEIEGDDHDQTDYDHGTDAR</sequence>
<keyword evidence="4" id="KW-1185">Reference proteome</keyword>
<feature type="transmembrane region" description="Helical" evidence="2">
    <location>
        <begin position="133"/>
        <end position="151"/>
    </location>
</feature>
<feature type="compositionally biased region" description="Low complexity" evidence="1">
    <location>
        <begin position="9"/>
        <end position="26"/>
    </location>
</feature>
<evidence type="ECO:0000313" key="4">
    <source>
        <dbReference type="Proteomes" id="UP000276232"/>
    </source>
</evidence>
<evidence type="ECO:0000256" key="1">
    <source>
        <dbReference type="SAM" id="MobiDB-lite"/>
    </source>
</evidence>
<feature type="transmembrane region" description="Helical" evidence="2">
    <location>
        <begin position="32"/>
        <end position="50"/>
    </location>
</feature>
<accession>A0A3N1HTP7</accession>
<keyword evidence="2" id="KW-0812">Transmembrane</keyword>
<dbReference type="AlphaFoldDB" id="A0A3N1HTP7"/>
<gene>
    <name evidence="3" type="ORF">EDC03_0515</name>
</gene>
<dbReference type="EMBL" id="RJKN01000001">
    <property type="protein sequence ID" value="ROP45903.1"/>
    <property type="molecule type" value="Genomic_DNA"/>
</dbReference>
<evidence type="ECO:0000256" key="2">
    <source>
        <dbReference type="SAM" id="Phobius"/>
    </source>
</evidence>
<keyword evidence="2" id="KW-1133">Transmembrane helix</keyword>
<feature type="transmembrane region" description="Helical" evidence="2">
    <location>
        <begin position="70"/>
        <end position="89"/>
    </location>
</feature>
<reference evidence="3 4" key="1">
    <citation type="journal article" date="2015" name="Stand. Genomic Sci.">
        <title>Genomic Encyclopedia of Bacterial and Archaeal Type Strains, Phase III: the genomes of soil and plant-associated and newly described type strains.</title>
        <authorList>
            <person name="Whitman W.B."/>
            <person name="Woyke T."/>
            <person name="Klenk H.P."/>
            <person name="Zhou Y."/>
            <person name="Lilburn T.G."/>
            <person name="Beck B.J."/>
            <person name="De Vos P."/>
            <person name="Vandamme P."/>
            <person name="Eisen J.A."/>
            <person name="Garrity G."/>
            <person name="Hugenholtz P."/>
            <person name="Kyrpides N.C."/>
        </authorList>
    </citation>
    <scope>NUCLEOTIDE SEQUENCE [LARGE SCALE GENOMIC DNA]</scope>
    <source>
        <strain evidence="3 4">CECT 7306</strain>
    </source>
</reference>
<name>A0A3N1HTP7_9ACTN</name>
<keyword evidence="2" id="KW-0472">Membrane</keyword>
<evidence type="ECO:0000313" key="3">
    <source>
        <dbReference type="EMBL" id="ROP45903.1"/>
    </source>
</evidence>
<dbReference type="OrthoDB" id="5182617at2"/>